<dbReference type="EMBL" id="MIKG01000013">
    <property type="protein sequence ID" value="RAO70945.1"/>
    <property type="molecule type" value="Genomic_DNA"/>
</dbReference>
<proteinExistence type="inferred from homology"/>
<dbReference type="Proteomes" id="UP000249363">
    <property type="component" value="Unassembled WGS sequence"/>
</dbReference>
<comment type="caution">
    <text evidence="4">The sequence shown here is derived from an EMBL/GenBank/DDBJ whole genome shotgun (WGS) entry which is preliminary data.</text>
</comment>
<dbReference type="AlphaFoldDB" id="A0A364L554"/>
<dbReference type="SUPFAM" id="SSF56529">
    <property type="entry name" value="FAH"/>
    <property type="match status" value="1"/>
</dbReference>
<name>A0A364L554_TALAM</name>
<sequence>MREYSRLIHFESAGETFFADFPAAETALSIGISVRAHKIFEEWIKNENPLEVVVEKLLPPLPRSDLPIYCVGLNYRSHAKEAKLNVPMNPPVWSKPCASLASPEEEISMSRYCASNFPDWEGELVFVTSRECRDVTPDEAESCILGYTIGNDLSCRIFQMAEQNAGQFFYAKAFDKFAPIGPVLVSPDVFRVDENTKLTTRVNGQIMQDTQIARDRIFSPAQVLSFMSQSTTIPAYTAVMTGTPAGVGAFMKPKRFLRHNEVVEVQISGIGILRNKIVFPEEIRLADKPPEIKLDIIPSSYWDVMVSPELVEMTSTL</sequence>
<keyword evidence="2" id="KW-0479">Metal-binding</keyword>
<dbReference type="OrthoDB" id="411064at2759"/>
<dbReference type="PANTHER" id="PTHR11820:SF86">
    <property type="entry name" value="FUMARYLACETOACETATE HYDROLASE FAMILY PROTEIN (AFU_ORTHOLOGUE AFUA_7G07000)"/>
    <property type="match status" value="1"/>
</dbReference>
<keyword evidence="5" id="KW-1185">Reference proteome</keyword>
<feature type="domain" description="Fumarylacetoacetase-like C-terminal" evidence="3">
    <location>
        <begin position="68"/>
        <end position="278"/>
    </location>
</feature>
<dbReference type="InterPro" id="IPR011234">
    <property type="entry name" value="Fumarylacetoacetase-like_C"/>
</dbReference>
<dbReference type="STRING" id="1196081.A0A364L554"/>
<dbReference type="InterPro" id="IPR036663">
    <property type="entry name" value="Fumarylacetoacetase_C_sf"/>
</dbReference>
<dbReference type="GO" id="GO:0018773">
    <property type="term" value="F:acetylpyruvate hydrolase activity"/>
    <property type="evidence" value="ECO:0007669"/>
    <property type="project" value="TreeGrafter"/>
</dbReference>
<protein>
    <recommendedName>
        <fullName evidence="3">Fumarylacetoacetase-like C-terminal domain-containing protein</fullName>
    </recommendedName>
</protein>
<dbReference type="GeneID" id="63796173"/>
<accession>A0A364L554</accession>
<dbReference type="GO" id="GO:0046872">
    <property type="term" value="F:metal ion binding"/>
    <property type="evidence" value="ECO:0007669"/>
    <property type="project" value="UniProtKB-KW"/>
</dbReference>
<dbReference type="RefSeq" id="XP_040735461.1">
    <property type="nucleotide sequence ID" value="XM_040879599.1"/>
</dbReference>
<dbReference type="FunFam" id="3.90.850.10:FF:000002">
    <property type="entry name" value="2-hydroxyhepta-2,4-diene-1,7-dioate isomerase"/>
    <property type="match status" value="1"/>
</dbReference>
<evidence type="ECO:0000256" key="1">
    <source>
        <dbReference type="ARBA" id="ARBA00010211"/>
    </source>
</evidence>
<evidence type="ECO:0000259" key="3">
    <source>
        <dbReference type="Pfam" id="PF01557"/>
    </source>
</evidence>
<dbReference type="GO" id="GO:0050163">
    <property type="term" value="F:oxaloacetate tautomerase activity"/>
    <property type="evidence" value="ECO:0007669"/>
    <property type="project" value="UniProtKB-ARBA"/>
</dbReference>
<dbReference type="GO" id="GO:0006107">
    <property type="term" value="P:oxaloacetate metabolic process"/>
    <property type="evidence" value="ECO:0007669"/>
    <property type="project" value="UniProtKB-ARBA"/>
</dbReference>
<dbReference type="PANTHER" id="PTHR11820">
    <property type="entry name" value="ACYLPYRUVASE"/>
    <property type="match status" value="1"/>
</dbReference>
<organism evidence="4 5">
    <name type="scientific">Talaromyces amestolkiae</name>
    <dbReference type="NCBI Taxonomy" id="1196081"/>
    <lineage>
        <taxon>Eukaryota</taxon>
        <taxon>Fungi</taxon>
        <taxon>Dikarya</taxon>
        <taxon>Ascomycota</taxon>
        <taxon>Pezizomycotina</taxon>
        <taxon>Eurotiomycetes</taxon>
        <taxon>Eurotiomycetidae</taxon>
        <taxon>Eurotiales</taxon>
        <taxon>Trichocomaceae</taxon>
        <taxon>Talaromyces</taxon>
        <taxon>Talaromyces sect. Talaromyces</taxon>
    </lineage>
</organism>
<comment type="similarity">
    <text evidence="1">Belongs to the FAH family.</text>
</comment>
<gene>
    <name evidence="4" type="ORF">BHQ10_006957</name>
</gene>
<evidence type="ECO:0000313" key="4">
    <source>
        <dbReference type="EMBL" id="RAO70945.1"/>
    </source>
</evidence>
<dbReference type="Gene3D" id="3.90.850.10">
    <property type="entry name" value="Fumarylacetoacetase-like, C-terminal domain"/>
    <property type="match status" value="1"/>
</dbReference>
<evidence type="ECO:0000313" key="5">
    <source>
        <dbReference type="Proteomes" id="UP000249363"/>
    </source>
</evidence>
<evidence type="ECO:0000256" key="2">
    <source>
        <dbReference type="ARBA" id="ARBA00022723"/>
    </source>
</evidence>
<dbReference type="Pfam" id="PF01557">
    <property type="entry name" value="FAA_hydrolase"/>
    <property type="match status" value="1"/>
</dbReference>
<reference evidence="4 5" key="1">
    <citation type="journal article" date="2017" name="Biotechnol. Biofuels">
        <title>Differential beta-glucosidase expression as a function of carbon source availability in Talaromyces amestolkiae: a genomic and proteomic approach.</title>
        <authorList>
            <person name="de Eugenio L.I."/>
            <person name="Mendez-Liter J.A."/>
            <person name="Nieto-Dominguez M."/>
            <person name="Alonso L."/>
            <person name="Gil-Munoz J."/>
            <person name="Barriuso J."/>
            <person name="Prieto A."/>
            <person name="Martinez M.J."/>
        </authorList>
    </citation>
    <scope>NUCLEOTIDE SEQUENCE [LARGE SCALE GENOMIC DNA]</scope>
    <source>
        <strain evidence="4 5">CIB</strain>
    </source>
</reference>